<feature type="compositionally biased region" description="Polar residues" evidence="10">
    <location>
        <begin position="158"/>
        <end position="195"/>
    </location>
</feature>
<comment type="caution">
    <text evidence="12">The sequence shown here is derived from an EMBL/GenBank/DDBJ whole genome shotgun (WGS) entry which is preliminary data.</text>
</comment>
<evidence type="ECO:0000256" key="3">
    <source>
        <dbReference type="ARBA" id="ARBA00023125"/>
    </source>
</evidence>
<evidence type="ECO:0000256" key="2">
    <source>
        <dbReference type="ARBA" id="ARBA00023015"/>
    </source>
</evidence>
<sequence length="370" mass="40181">MSDSSGQLSSNSPLSLVSSKSSEVKSESSPKLIQDLPKTATKFNILDLIDTENKPRNSPSSSTSSDGASVSDPGIAPLAMLDPRLAIPQLAAFFQQNFGPAMLANSQMLAAASSGANLANFSFAPWMNFPAPGPILHATFHQNAEPLKDGENDGGFDTASNGTQNGKKNPSLSQMAQQMGQEPNETSEGTRNSIGGSPLESDAEEDDETAEPRGSDDDANNADQSLQRKKKTRTVFSRHQVSQLETMFEMKRYLTSQERAQMAQRLQLTETQVKIWWQNRRNKFKRQAATDDQTNSLQLHRANLFINSQPQIGSNQGQNDRQQALPIPSPLLPPGSLPSGVNIRNFLPAPLDVATATRLLLGQYGNFPTI</sequence>
<evidence type="ECO:0000313" key="12">
    <source>
        <dbReference type="EMBL" id="PAV73885.1"/>
    </source>
</evidence>
<accession>A0A2A2KIX1</accession>
<keyword evidence="5" id="KW-0804">Transcription</keyword>
<dbReference type="STRING" id="2018661.A0A2A2KIX1"/>
<feature type="compositionally biased region" description="Low complexity" evidence="10">
    <location>
        <begin position="1"/>
        <end position="21"/>
    </location>
</feature>
<keyword evidence="3 8" id="KW-0238">DNA-binding</keyword>
<comment type="similarity">
    <text evidence="7">Belongs to the HMX homeobox family.</text>
</comment>
<dbReference type="OrthoDB" id="6159439at2759"/>
<gene>
    <name evidence="12" type="ORF">WR25_16069</name>
</gene>
<evidence type="ECO:0000256" key="4">
    <source>
        <dbReference type="ARBA" id="ARBA00023155"/>
    </source>
</evidence>
<dbReference type="Proteomes" id="UP000218231">
    <property type="component" value="Unassembled WGS sequence"/>
</dbReference>
<evidence type="ECO:0000259" key="11">
    <source>
        <dbReference type="PROSITE" id="PS50071"/>
    </source>
</evidence>
<keyword evidence="13" id="KW-1185">Reference proteome</keyword>
<feature type="region of interest" description="Disordered" evidence="10">
    <location>
        <begin position="145"/>
        <end position="238"/>
    </location>
</feature>
<evidence type="ECO:0000256" key="6">
    <source>
        <dbReference type="ARBA" id="ARBA00023242"/>
    </source>
</evidence>
<dbReference type="Pfam" id="PF00046">
    <property type="entry name" value="Homeodomain"/>
    <property type="match status" value="1"/>
</dbReference>
<protein>
    <recommendedName>
        <fullName evidence="11">Homeobox domain-containing protein</fullName>
    </recommendedName>
</protein>
<feature type="domain" description="Homeobox" evidence="11">
    <location>
        <begin position="227"/>
        <end position="287"/>
    </location>
</feature>
<dbReference type="PRINTS" id="PR00024">
    <property type="entry name" value="HOMEOBOX"/>
</dbReference>
<dbReference type="InterPro" id="IPR051300">
    <property type="entry name" value="HMX_Homeobox_TF"/>
</dbReference>
<keyword evidence="2" id="KW-0805">Transcription regulation</keyword>
<evidence type="ECO:0000256" key="9">
    <source>
        <dbReference type="RuleBase" id="RU000682"/>
    </source>
</evidence>
<evidence type="ECO:0000256" key="10">
    <source>
        <dbReference type="SAM" id="MobiDB-lite"/>
    </source>
</evidence>
<feature type="region of interest" description="Disordered" evidence="10">
    <location>
        <begin position="1"/>
        <end position="35"/>
    </location>
</feature>
<comment type="subcellular location">
    <subcellularLocation>
        <location evidence="1 8 9">Nucleus</location>
    </subcellularLocation>
</comment>
<evidence type="ECO:0000256" key="7">
    <source>
        <dbReference type="ARBA" id="ARBA00038165"/>
    </source>
</evidence>
<dbReference type="Gene3D" id="1.10.10.60">
    <property type="entry name" value="Homeodomain-like"/>
    <property type="match status" value="1"/>
</dbReference>
<dbReference type="PROSITE" id="PS50071">
    <property type="entry name" value="HOMEOBOX_2"/>
    <property type="match status" value="1"/>
</dbReference>
<feature type="DNA-binding region" description="Homeobox" evidence="8">
    <location>
        <begin position="229"/>
        <end position="288"/>
    </location>
</feature>
<feature type="compositionally biased region" description="Low complexity" evidence="10">
    <location>
        <begin position="58"/>
        <end position="71"/>
    </location>
</feature>
<dbReference type="InterPro" id="IPR020479">
    <property type="entry name" value="HD_metazoa"/>
</dbReference>
<dbReference type="EMBL" id="LIAE01008458">
    <property type="protein sequence ID" value="PAV73885.1"/>
    <property type="molecule type" value="Genomic_DNA"/>
</dbReference>
<dbReference type="SMART" id="SM00389">
    <property type="entry name" value="HOX"/>
    <property type="match status" value="1"/>
</dbReference>
<keyword evidence="4 8" id="KW-0371">Homeobox</keyword>
<dbReference type="GO" id="GO:0005634">
    <property type="term" value="C:nucleus"/>
    <property type="evidence" value="ECO:0007669"/>
    <property type="project" value="UniProtKB-SubCell"/>
</dbReference>
<dbReference type="InterPro" id="IPR001356">
    <property type="entry name" value="HD"/>
</dbReference>
<dbReference type="AlphaFoldDB" id="A0A2A2KIX1"/>
<feature type="region of interest" description="Disordered" evidence="10">
    <location>
        <begin position="47"/>
        <end position="75"/>
    </location>
</feature>
<dbReference type="InterPro" id="IPR009057">
    <property type="entry name" value="Homeodomain-like_sf"/>
</dbReference>
<dbReference type="PANTHER" id="PTHR46110:SF3">
    <property type="entry name" value="HOMEOBOX PROTEIN HMX"/>
    <property type="match status" value="1"/>
</dbReference>
<proteinExistence type="inferred from homology"/>
<keyword evidence="6 8" id="KW-0539">Nucleus</keyword>
<name>A0A2A2KIX1_9BILA</name>
<dbReference type="PANTHER" id="PTHR46110">
    <property type="entry name" value="HOMEOBOX PROTEIN HMX"/>
    <property type="match status" value="1"/>
</dbReference>
<evidence type="ECO:0000256" key="5">
    <source>
        <dbReference type="ARBA" id="ARBA00023163"/>
    </source>
</evidence>
<evidence type="ECO:0000256" key="8">
    <source>
        <dbReference type="PROSITE-ProRule" id="PRU00108"/>
    </source>
</evidence>
<organism evidence="12 13">
    <name type="scientific">Diploscapter pachys</name>
    <dbReference type="NCBI Taxonomy" id="2018661"/>
    <lineage>
        <taxon>Eukaryota</taxon>
        <taxon>Metazoa</taxon>
        <taxon>Ecdysozoa</taxon>
        <taxon>Nematoda</taxon>
        <taxon>Chromadorea</taxon>
        <taxon>Rhabditida</taxon>
        <taxon>Rhabditina</taxon>
        <taxon>Rhabditomorpha</taxon>
        <taxon>Rhabditoidea</taxon>
        <taxon>Rhabditidae</taxon>
        <taxon>Diploscapter</taxon>
    </lineage>
</organism>
<dbReference type="GO" id="GO:0000981">
    <property type="term" value="F:DNA-binding transcription factor activity, RNA polymerase II-specific"/>
    <property type="evidence" value="ECO:0007669"/>
    <property type="project" value="TreeGrafter"/>
</dbReference>
<dbReference type="SUPFAM" id="SSF46689">
    <property type="entry name" value="Homeodomain-like"/>
    <property type="match status" value="1"/>
</dbReference>
<dbReference type="GO" id="GO:0000977">
    <property type="term" value="F:RNA polymerase II transcription regulatory region sequence-specific DNA binding"/>
    <property type="evidence" value="ECO:0007669"/>
    <property type="project" value="TreeGrafter"/>
</dbReference>
<evidence type="ECO:0000256" key="1">
    <source>
        <dbReference type="ARBA" id="ARBA00004123"/>
    </source>
</evidence>
<evidence type="ECO:0000313" key="13">
    <source>
        <dbReference type="Proteomes" id="UP000218231"/>
    </source>
</evidence>
<reference evidence="12 13" key="1">
    <citation type="journal article" date="2017" name="Curr. Biol.">
        <title>Genome architecture and evolution of a unichromosomal asexual nematode.</title>
        <authorList>
            <person name="Fradin H."/>
            <person name="Zegar C."/>
            <person name="Gutwein M."/>
            <person name="Lucas J."/>
            <person name="Kovtun M."/>
            <person name="Corcoran D."/>
            <person name="Baugh L.R."/>
            <person name="Kiontke K."/>
            <person name="Gunsalus K."/>
            <person name="Fitch D.H."/>
            <person name="Piano F."/>
        </authorList>
    </citation>
    <scope>NUCLEOTIDE SEQUENCE [LARGE SCALE GENOMIC DNA]</scope>
    <source>
        <strain evidence="12">PF1309</strain>
    </source>
</reference>
<dbReference type="CDD" id="cd00086">
    <property type="entry name" value="homeodomain"/>
    <property type="match status" value="1"/>
</dbReference>